<feature type="transmembrane region" description="Helical" evidence="2">
    <location>
        <begin position="51"/>
        <end position="68"/>
    </location>
</feature>
<dbReference type="EMBL" id="UHEN01000001">
    <property type="protein sequence ID" value="SUN07835.1"/>
    <property type="molecule type" value="Genomic_DNA"/>
</dbReference>
<evidence type="ECO:0000256" key="2">
    <source>
        <dbReference type="SAM" id="Phobius"/>
    </source>
</evidence>
<feature type="compositionally biased region" description="Low complexity" evidence="1">
    <location>
        <begin position="83"/>
        <end position="92"/>
    </location>
</feature>
<protein>
    <submittedName>
        <fullName evidence="3">Deoxyribonuclease</fullName>
    </submittedName>
</protein>
<dbReference type="RefSeq" id="WP_142237023.1">
    <property type="nucleotide sequence ID" value="NZ_MSJL01000016.1"/>
</dbReference>
<dbReference type="AlphaFoldDB" id="A0A380IGC5"/>
<accession>A0A380IGC5</accession>
<dbReference type="Proteomes" id="UP000255213">
    <property type="component" value="Unassembled WGS sequence"/>
</dbReference>
<evidence type="ECO:0000256" key="1">
    <source>
        <dbReference type="SAM" id="MobiDB-lite"/>
    </source>
</evidence>
<keyword evidence="2" id="KW-0472">Membrane</keyword>
<organism evidence="3 4">
    <name type="scientific">Streptococcus acidominimus</name>
    <dbReference type="NCBI Taxonomy" id="1326"/>
    <lineage>
        <taxon>Bacteria</taxon>
        <taxon>Bacillati</taxon>
        <taxon>Bacillota</taxon>
        <taxon>Bacilli</taxon>
        <taxon>Lactobacillales</taxon>
        <taxon>Streptococcaceae</taxon>
        <taxon>Streptococcus</taxon>
    </lineage>
</organism>
<evidence type="ECO:0000313" key="3">
    <source>
        <dbReference type="EMBL" id="SUN07835.1"/>
    </source>
</evidence>
<name>A0A380IGC5_STRAI</name>
<keyword evidence="2" id="KW-0812">Transmembrane</keyword>
<evidence type="ECO:0000313" key="4">
    <source>
        <dbReference type="Proteomes" id="UP000255213"/>
    </source>
</evidence>
<keyword evidence="2" id="KW-1133">Transmembrane helix</keyword>
<feature type="region of interest" description="Disordered" evidence="1">
    <location>
        <begin position="70"/>
        <end position="165"/>
    </location>
</feature>
<dbReference type="OrthoDB" id="9783680at2"/>
<gene>
    <name evidence="3" type="ORF">NCTC12957_01429</name>
</gene>
<proteinExistence type="predicted"/>
<feature type="transmembrane region" description="Helical" evidence="2">
    <location>
        <begin position="14"/>
        <end position="39"/>
    </location>
</feature>
<feature type="compositionally biased region" description="Basic and acidic residues" evidence="1">
    <location>
        <begin position="93"/>
        <end position="165"/>
    </location>
</feature>
<sequence length="291" mass="32650">MKNYPRGRSPLLKIVGLGFLILLLLPILVFLAPFGIWYYSKKKPDTLKRNISIGLSILAMFSIFYQPTNPNQHAHSAQGTPDSTLTTSSSTKTGEKEKTKKTEEKQKKAEEDKKAKEEQKKAEEAKKAEEERKKAEEAKKAEEERKKAEENKKAEEERKKAEQERLLAEGETAVQNLEANQVNENIPVAQSAVDTLPDSPQKTELQQRIQAVQSAIAQREETIRQEQANQAVADLAAQQEQRTVYVARNGTSDAYWYSLDNMPSNTRFDRVVAMSEAEAIASGKHPAKGHG</sequence>
<reference evidence="3 4" key="1">
    <citation type="submission" date="2018-06" db="EMBL/GenBank/DDBJ databases">
        <authorList>
            <consortium name="Pathogen Informatics"/>
            <person name="Doyle S."/>
        </authorList>
    </citation>
    <scope>NUCLEOTIDE SEQUENCE [LARGE SCALE GENOMIC DNA]</scope>
    <source>
        <strain evidence="3 4">NCTC12957</strain>
    </source>
</reference>
<feature type="compositionally biased region" description="Polar residues" evidence="1">
    <location>
        <begin position="70"/>
        <end position="82"/>
    </location>
</feature>